<dbReference type="RefSeq" id="WP_160347394.1">
    <property type="nucleotide sequence ID" value="NZ_WKJZ01000003.1"/>
</dbReference>
<dbReference type="EMBL" id="WKJZ01000003">
    <property type="protein sequence ID" value="MVW76811.1"/>
    <property type="molecule type" value="Genomic_DNA"/>
</dbReference>
<keyword evidence="1" id="KW-0812">Transmembrane</keyword>
<protein>
    <submittedName>
        <fullName evidence="2">DUF2333 family protein</fullName>
    </submittedName>
</protein>
<evidence type="ECO:0000313" key="2">
    <source>
        <dbReference type="EMBL" id="MVW76811.1"/>
    </source>
</evidence>
<organism evidence="2 3">
    <name type="scientific">Pseudomonas xionganensis</name>
    <dbReference type="NCBI Taxonomy" id="2654845"/>
    <lineage>
        <taxon>Bacteria</taxon>
        <taxon>Pseudomonadati</taxon>
        <taxon>Pseudomonadota</taxon>
        <taxon>Gammaproteobacteria</taxon>
        <taxon>Pseudomonadales</taxon>
        <taxon>Pseudomonadaceae</taxon>
        <taxon>Pseudomonas</taxon>
    </lineage>
</organism>
<keyword evidence="1" id="KW-0472">Membrane</keyword>
<reference evidence="2 3" key="1">
    <citation type="submission" date="2019-11" db="EMBL/GenBank/DDBJ databases">
        <title>Pseudomonas flavidum sp. nov., isolated from Baiyang Lake.</title>
        <authorList>
            <person name="Zhao Y."/>
        </authorList>
    </citation>
    <scope>NUCLEOTIDE SEQUENCE [LARGE SCALE GENOMIC DNA]</scope>
    <source>
        <strain evidence="3">R-22-3 w-18</strain>
    </source>
</reference>
<feature type="transmembrane region" description="Helical" evidence="1">
    <location>
        <begin position="30"/>
        <end position="53"/>
    </location>
</feature>
<proteinExistence type="predicted"/>
<keyword evidence="1" id="KW-1133">Transmembrane helix</keyword>
<dbReference type="AlphaFoldDB" id="A0A6I4KYJ8"/>
<dbReference type="Proteomes" id="UP000429555">
    <property type="component" value="Unassembled WGS sequence"/>
</dbReference>
<evidence type="ECO:0000256" key="1">
    <source>
        <dbReference type="SAM" id="Phobius"/>
    </source>
</evidence>
<sequence length="353" mass="38794">MLDWKKRTATARDGAANSVDNVRSYFAGGWAGRAVAAGLGLYLLLTLVVGWYWSQEPAPFSVQQHAEAAAQSQGHQLVKGYTSVETLKAVASTLLNKPGGYLANDLAPPGLWLDNMPSWEFGVLVQVRDFSRALRKDFARSQSQSTEDPDLAKAEPLFHFDHKSWALPASESEYAAAIKLLERYQGRLADTSQANAQFYTRADNLSNWLGDATTRLGSLSQRLSASVGQVRLNTELVEPEHLQGVESSEGSYKTPWLQIDNVFYEARGQAWALAHLLRAIEVDFADVLAKKNATVSLRQVIRELEAAQETLWSPMVLNGSGYGLLANHSLVMANYISRANAGLIDLRQLLSQG</sequence>
<dbReference type="Pfam" id="PF10095">
    <property type="entry name" value="DUF2333"/>
    <property type="match status" value="1"/>
</dbReference>
<name>A0A6I4KYJ8_9PSED</name>
<keyword evidence="3" id="KW-1185">Reference proteome</keyword>
<gene>
    <name evidence="2" type="ORF">GJV18_15930</name>
</gene>
<comment type="caution">
    <text evidence="2">The sequence shown here is derived from an EMBL/GenBank/DDBJ whole genome shotgun (WGS) entry which is preliminary data.</text>
</comment>
<dbReference type="PIRSF" id="PIRSF029693">
    <property type="entry name" value="UCP029693"/>
    <property type="match status" value="1"/>
</dbReference>
<evidence type="ECO:0000313" key="3">
    <source>
        <dbReference type="Proteomes" id="UP000429555"/>
    </source>
</evidence>
<dbReference type="InterPro" id="IPR016936">
    <property type="entry name" value="UCP029693"/>
</dbReference>
<accession>A0A6I4KYJ8</accession>